<sequence>MASFTFTELILVFSWYDKFQICSPGNLDAESQQVSIETLTANPRHKPKALDDQIGRMAARTSVFHAQAIKSREIDATRRGVGVPKSPLEAWSPLHESILGIITVTGRRVSFPSEETTACEVALLATANRRLMHHLRHRKGLGLEIQFNG</sequence>
<accession>A0A2T5M6Q8</accession>
<dbReference type="RefSeq" id="XP_040755613.1">
    <property type="nucleotide sequence ID" value="XM_040899546.1"/>
</dbReference>
<reference evidence="1 2" key="1">
    <citation type="journal article" date="2018" name="Proc. Natl. Acad. Sci. U.S.A.">
        <title>Linking secondary metabolites to gene clusters through genome sequencing of six diverse Aspergillus species.</title>
        <authorList>
            <person name="Kaerboelling I."/>
            <person name="Vesth T.C."/>
            <person name="Frisvad J.C."/>
            <person name="Nybo J.L."/>
            <person name="Theobald S."/>
            <person name="Kuo A."/>
            <person name="Bowyer P."/>
            <person name="Matsuda Y."/>
            <person name="Mondo S."/>
            <person name="Lyhne E.K."/>
            <person name="Kogle M.E."/>
            <person name="Clum A."/>
            <person name="Lipzen A."/>
            <person name="Salamov A."/>
            <person name="Ngan C.Y."/>
            <person name="Daum C."/>
            <person name="Chiniquy J."/>
            <person name="Barry K."/>
            <person name="LaButti K."/>
            <person name="Haridas S."/>
            <person name="Simmons B.A."/>
            <person name="Magnuson J.K."/>
            <person name="Mortensen U.H."/>
            <person name="Larsen T.O."/>
            <person name="Grigoriev I.V."/>
            <person name="Baker S.E."/>
            <person name="Andersen M.R."/>
        </authorList>
    </citation>
    <scope>NUCLEOTIDE SEQUENCE [LARGE SCALE GENOMIC DNA]</scope>
    <source>
        <strain evidence="1 2">IBT 24754</strain>
    </source>
</reference>
<protein>
    <submittedName>
        <fullName evidence="1">Uncharacterized protein</fullName>
    </submittedName>
</protein>
<name>A0A2T5M6Q8_9EURO</name>
<dbReference type="AlphaFoldDB" id="A0A2T5M6Q8"/>
<evidence type="ECO:0000313" key="1">
    <source>
        <dbReference type="EMBL" id="PTU24221.1"/>
    </source>
</evidence>
<organism evidence="1 2">
    <name type="scientific">Aspergillus ochraceoroseus IBT 24754</name>
    <dbReference type="NCBI Taxonomy" id="1392256"/>
    <lineage>
        <taxon>Eukaryota</taxon>
        <taxon>Fungi</taxon>
        <taxon>Dikarya</taxon>
        <taxon>Ascomycota</taxon>
        <taxon>Pezizomycotina</taxon>
        <taxon>Eurotiomycetes</taxon>
        <taxon>Eurotiomycetidae</taxon>
        <taxon>Eurotiales</taxon>
        <taxon>Aspergillaceae</taxon>
        <taxon>Aspergillus</taxon>
        <taxon>Aspergillus subgen. Nidulantes</taxon>
    </lineage>
</organism>
<dbReference type="GeneID" id="63816428"/>
<gene>
    <name evidence="1" type="ORF">P175DRAFT_0527671</name>
</gene>
<proteinExistence type="predicted"/>
<dbReference type="VEuPathDB" id="FungiDB:P175DRAFT_0527671"/>
<dbReference type="EMBL" id="MSFN02000001">
    <property type="protein sequence ID" value="PTU24221.1"/>
    <property type="molecule type" value="Genomic_DNA"/>
</dbReference>
<comment type="caution">
    <text evidence="1">The sequence shown here is derived from an EMBL/GenBank/DDBJ whole genome shotgun (WGS) entry which is preliminary data.</text>
</comment>
<evidence type="ECO:0000313" key="2">
    <source>
        <dbReference type="Proteomes" id="UP000244073"/>
    </source>
</evidence>
<dbReference type="Proteomes" id="UP000244073">
    <property type="component" value="Unassembled WGS sequence"/>
</dbReference>